<comment type="caution">
    <text evidence="3">The sequence shown here is derived from an EMBL/GenBank/DDBJ whole genome shotgun (WGS) entry which is preliminary data.</text>
</comment>
<accession>A0A4S4AS53</accession>
<feature type="chain" id="PRO_5020546525" evidence="2">
    <location>
        <begin position="23"/>
        <end position="153"/>
    </location>
</feature>
<evidence type="ECO:0000313" key="3">
    <source>
        <dbReference type="EMBL" id="THF62681.1"/>
    </source>
</evidence>
<dbReference type="Proteomes" id="UP000307956">
    <property type="component" value="Unassembled WGS sequence"/>
</dbReference>
<keyword evidence="4" id="KW-1185">Reference proteome</keyword>
<feature type="signal peptide" evidence="2">
    <location>
        <begin position="1"/>
        <end position="22"/>
    </location>
</feature>
<protein>
    <submittedName>
        <fullName evidence="3">Uncharacterized protein</fullName>
    </submittedName>
</protein>
<sequence length="153" mass="16084">MRYAATLPILFLLLAPAGPAGAQASAAGTPADLPAAVESEPERDPFGVTPELRQRSGQRQRLPGAHLQPGITGRLPDMTLKAIVTGSRAYALISIDQSAGGRGRGAVRSRTVMLREGELLTLEDGTLIRVNSIGSDVVSLQTGTDPSNEFLLR</sequence>
<proteinExistence type="predicted"/>
<evidence type="ECO:0000313" key="4">
    <source>
        <dbReference type="Proteomes" id="UP000307956"/>
    </source>
</evidence>
<evidence type="ECO:0000256" key="2">
    <source>
        <dbReference type="SAM" id="SignalP"/>
    </source>
</evidence>
<organism evidence="3 4">
    <name type="scientific">Pseudothauera rhizosphaerae</name>
    <dbReference type="NCBI Taxonomy" id="2565932"/>
    <lineage>
        <taxon>Bacteria</taxon>
        <taxon>Pseudomonadati</taxon>
        <taxon>Pseudomonadota</taxon>
        <taxon>Betaproteobacteria</taxon>
        <taxon>Rhodocyclales</taxon>
        <taxon>Zoogloeaceae</taxon>
        <taxon>Pseudothauera</taxon>
    </lineage>
</organism>
<reference evidence="3 4" key="1">
    <citation type="submission" date="2019-04" db="EMBL/GenBank/DDBJ databases">
        <title>Azoarcus rhizosphaerae sp. nov. isolated from rhizosphere of Ficus religiosa.</title>
        <authorList>
            <person name="Lin S.-Y."/>
            <person name="Hameed A."/>
            <person name="Hsu Y.-H."/>
            <person name="Young C.-C."/>
        </authorList>
    </citation>
    <scope>NUCLEOTIDE SEQUENCE [LARGE SCALE GENOMIC DNA]</scope>
    <source>
        <strain evidence="3 4">CC-YHH848</strain>
    </source>
</reference>
<keyword evidence="2" id="KW-0732">Signal</keyword>
<evidence type="ECO:0000256" key="1">
    <source>
        <dbReference type="SAM" id="MobiDB-lite"/>
    </source>
</evidence>
<gene>
    <name evidence="3" type="ORF">E6O51_06905</name>
</gene>
<dbReference type="AlphaFoldDB" id="A0A4S4AS53"/>
<dbReference type="RefSeq" id="WP_136384234.1">
    <property type="nucleotide sequence ID" value="NZ_SSOD01000004.1"/>
</dbReference>
<name>A0A4S4AS53_9RHOO</name>
<dbReference type="EMBL" id="SSOD01000004">
    <property type="protein sequence ID" value="THF62681.1"/>
    <property type="molecule type" value="Genomic_DNA"/>
</dbReference>
<feature type="region of interest" description="Disordered" evidence="1">
    <location>
        <begin position="23"/>
        <end position="73"/>
    </location>
</feature>